<keyword evidence="3" id="KW-1185">Reference proteome</keyword>
<dbReference type="Proteomes" id="UP000299084">
    <property type="component" value="Unassembled WGS sequence"/>
</dbReference>
<feature type="region of interest" description="Disordered" evidence="1">
    <location>
        <begin position="1"/>
        <end position="80"/>
    </location>
</feature>
<proteinExistence type="predicted"/>
<sequence length="80" mass="8478">MVAATAAAREELGEDSAACGSHNNRVAMFPRRASAGAQGLGWQQGIPRKPVGGKRQQRQRLPAWLPPLLPEPRRPGSPGG</sequence>
<dbReference type="AlphaFoldDB" id="A0A5N4CQT3"/>
<gene>
    <name evidence="2" type="ORF">Cadr_000024362</name>
</gene>
<evidence type="ECO:0000313" key="3">
    <source>
        <dbReference type="Proteomes" id="UP000299084"/>
    </source>
</evidence>
<accession>A0A5N4CQT3</accession>
<organism evidence="2 3">
    <name type="scientific">Camelus dromedarius</name>
    <name type="common">Dromedary</name>
    <name type="synonym">Arabian camel</name>
    <dbReference type="NCBI Taxonomy" id="9838"/>
    <lineage>
        <taxon>Eukaryota</taxon>
        <taxon>Metazoa</taxon>
        <taxon>Chordata</taxon>
        <taxon>Craniata</taxon>
        <taxon>Vertebrata</taxon>
        <taxon>Euteleostomi</taxon>
        <taxon>Mammalia</taxon>
        <taxon>Eutheria</taxon>
        <taxon>Laurasiatheria</taxon>
        <taxon>Artiodactyla</taxon>
        <taxon>Tylopoda</taxon>
        <taxon>Camelidae</taxon>
        <taxon>Camelus</taxon>
    </lineage>
</organism>
<protein>
    <submittedName>
        <fullName evidence="2">Uncharacterized protein</fullName>
    </submittedName>
</protein>
<name>A0A5N4CQT3_CAMDR</name>
<evidence type="ECO:0000313" key="2">
    <source>
        <dbReference type="EMBL" id="KAB1260834.1"/>
    </source>
</evidence>
<evidence type="ECO:0000256" key="1">
    <source>
        <dbReference type="SAM" id="MobiDB-lite"/>
    </source>
</evidence>
<comment type="caution">
    <text evidence="2">The sequence shown here is derived from an EMBL/GenBank/DDBJ whole genome shotgun (WGS) entry which is preliminary data.</text>
</comment>
<reference evidence="2 3" key="1">
    <citation type="journal article" date="2019" name="Mol. Ecol. Resour.">
        <title>Improving Illumina assemblies with Hi-C and long reads: an example with the North African dromedary.</title>
        <authorList>
            <person name="Elbers J.P."/>
            <person name="Rogers M.F."/>
            <person name="Perelman P.L."/>
            <person name="Proskuryakova A.A."/>
            <person name="Serdyukova N.A."/>
            <person name="Johnson W.E."/>
            <person name="Horin P."/>
            <person name="Corander J."/>
            <person name="Murphy D."/>
            <person name="Burger P.A."/>
        </authorList>
    </citation>
    <scope>NUCLEOTIDE SEQUENCE [LARGE SCALE GENOMIC DNA]</scope>
    <source>
        <strain evidence="2">Drom800</strain>
        <tissue evidence="2">Blood</tissue>
    </source>
</reference>
<dbReference type="EMBL" id="JWIN03000021">
    <property type="protein sequence ID" value="KAB1260834.1"/>
    <property type="molecule type" value="Genomic_DNA"/>
</dbReference>